<proteinExistence type="inferred from homology"/>
<comment type="similarity">
    <text evidence="3">Belongs to the thioredoxin family.</text>
</comment>
<reference evidence="7" key="1">
    <citation type="journal article" date="2016" name="Appl. Microbiol. Biotechnol.">
        <title>Reversible S-nitrosylation limits over synthesis of fungal styrylpyrone upon nitric oxide burst.</title>
        <authorList>
            <person name="Zhao Y."/>
            <person name="He M."/>
            <person name="Xi Q."/>
            <person name="Ding J."/>
            <person name="Hao B."/>
            <person name="Keller N.P."/>
            <person name="Zheng W."/>
        </authorList>
    </citation>
    <scope>NUCLEOTIDE SEQUENCE</scope>
    <source>
        <strain evidence="7">ATCC 28281</strain>
    </source>
</reference>
<keyword evidence="5" id="KW-0676">Redox-active center</keyword>
<dbReference type="PROSITE" id="PS51352">
    <property type="entry name" value="THIOREDOXIN_2"/>
    <property type="match status" value="1"/>
</dbReference>
<dbReference type="Pfam" id="PF00085">
    <property type="entry name" value="Thioredoxin"/>
    <property type="match status" value="1"/>
</dbReference>
<feature type="site" description="Contributes to redox potential value" evidence="4">
    <location>
        <position position="33"/>
    </location>
</feature>
<evidence type="ECO:0000256" key="2">
    <source>
        <dbReference type="ARBA" id="ARBA00023157"/>
    </source>
</evidence>
<evidence type="ECO:0000256" key="3">
    <source>
        <dbReference type="PIRNR" id="PIRNR000077"/>
    </source>
</evidence>
<evidence type="ECO:0000256" key="1">
    <source>
        <dbReference type="ARBA" id="ARBA00020570"/>
    </source>
</evidence>
<dbReference type="Gene3D" id="3.40.30.10">
    <property type="entry name" value="Glutaredoxin"/>
    <property type="match status" value="1"/>
</dbReference>
<dbReference type="InterPro" id="IPR036249">
    <property type="entry name" value="Thioredoxin-like_sf"/>
</dbReference>
<dbReference type="EMBL" id="KR119064">
    <property type="protein sequence ID" value="ALG35748.1"/>
    <property type="molecule type" value="Genomic_DNA"/>
</dbReference>
<feature type="active site" description="Nucleophile" evidence="4">
    <location>
        <position position="31"/>
    </location>
</feature>
<dbReference type="AlphaFoldDB" id="A0A0N7FD56"/>
<dbReference type="PANTHER" id="PTHR46115">
    <property type="entry name" value="THIOREDOXIN-LIKE PROTEIN 1"/>
    <property type="match status" value="1"/>
</dbReference>
<dbReference type="InterPro" id="IPR013766">
    <property type="entry name" value="Thioredoxin_domain"/>
</dbReference>
<feature type="disulfide bond" description="Redox-active" evidence="5">
    <location>
        <begin position="31"/>
        <end position="34"/>
    </location>
</feature>
<protein>
    <recommendedName>
        <fullName evidence="1 3">Thioredoxin</fullName>
    </recommendedName>
</protein>
<name>A0A0N7FD56_9AGAM</name>
<dbReference type="NCBIfam" id="TIGR01068">
    <property type="entry name" value="thioredoxin"/>
    <property type="match status" value="1"/>
</dbReference>
<evidence type="ECO:0000313" key="7">
    <source>
        <dbReference type="EMBL" id="ALG35748.1"/>
    </source>
</evidence>
<dbReference type="CDD" id="cd02947">
    <property type="entry name" value="TRX_family"/>
    <property type="match status" value="1"/>
</dbReference>
<dbReference type="PIRSF" id="PIRSF000077">
    <property type="entry name" value="Thioredoxin"/>
    <property type="match status" value="1"/>
</dbReference>
<feature type="site" description="Deprotonates C-terminal active site Cys" evidence="4">
    <location>
        <position position="25"/>
    </location>
</feature>
<feature type="active site" description="Nucleophile" evidence="4">
    <location>
        <position position="34"/>
    </location>
</feature>
<evidence type="ECO:0000256" key="4">
    <source>
        <dbReference type="PIRSR" id="PIRSR000077-1"/>
    </source>
</evidence>
<evidence type="ECO:0000256" key="5">
    <source>
        <dbReference type="PIRSR" id="PIRSR000077-4"/>
    </source>
</evidence>
<dbReference type="PRINTS" id="PR00421">
    <property type="entry name" value="THIOREDOXIN"/>
</dbReference>
<accession>A0A0N7FD56</accession>
<feature type="domain" description="Thioredoxin" evidence="6">
    <location>
        <begin position="1"/>
        <end position="105"/>
    </location>
</feature>
<dbReference type="GO" id="GO:0015035">
    <property type="term" value="F:protein-disulfide reductase activity"/>
    <property type="evidence" value="ECO:0007669"/>
    <property type="project" value="InterPro"/>
</dbReference>
<dbReference type="SUPFAM" id="SSF52833">
    <property type="entry name" value="Thioredoxin-like"/>
    <property type="match status" value="1"/>
</dbReference>
<feature type="site" description="Contributes to redox potential value" evidence="4">
    <location>
        <position position="32"/>
    </location>
</feature>
<dbReference type="InterPro" id="IPR005746">
    <property type="entry name" value="Thioredoxin"/>
</dbReference>
<keyword evidence="2 5" id="KW-1015">Disulfide bond</keyword>
<dbReference type="FunFam" id="3.40.30.10:FF:000245">
    <property type="entry name" value="Thioredoxin"/>
    <property type="match status" value="1"/>
</dbReference>
<sequence length="109" mass="12015">MTVTVVKTLDEFKSIISKDKPTVFDFWATWCGPCRVISPIFEKLSESTGDVEFYKVDVDEASDIAQEVGIRAMPTFVLFKNGSKVDELVGANPAALQASLDLKARLTII</sequence>
<evidence type="ECO:0000259" key="6">
    <source>
        <dbReference type="PROSITE" id="PS51352"/>
    </source>
</evidence>
<organism evidence="7">
    <name type="scientific">Inonotus obliquus</name>
    <dbReference type="NCBI Taxonomy" id="167356"/>
    <lineage>
        <taxon>Eukaryota</taxon>
        <taxon>Fungi</taxon>
        <taxon>Dikarya</taxon>
        <taxon>Basidiomycota</taxon>
        <taxon>Agaricomycotina</taxon>
        <taxon>Agaricomycetes</taxon>
        <taxon>Hymenochaetales</taxon>
        <taxon>Hymenochaetaceae</taxon>
        <taxon>Inonotus</taxon>
    </lineage>
</organism>